<dbReference type="EMBL" id="QFQP01000063">
    <property type="protein sequence ID" value="PZR04161.1"/>
    <property type="molecule type" value="Genomic_DNA"/>
</dbReference>
<dbReference type="Proteomes" id="UP000249061">
    <property type="component" value="Unassembled WGS sequence"/>
</dbReference>
<dbReference type="InterPro" id="IPR000253">
    <property type="entry name" value="FHA_dom"/>
</dbReference>
<evidence type="ECO:0000313" key="2">
    <source>
        <dbReference type="EMBL" id="PZR04161.1"/>
    </source>
</evidence>
<protein>
    <recommendedName>
        <fullName evidence="1">FHA domain-containing protein</fullName>
    </recommendedName>
</protein>
<feature type="domain" description="FHA" evidence="1">
    <location>
        <begin position="75"/>
        <end position="123"/>
    </location>
</feature>
<dbReference type="InterPro" id="IPR032030">
    <property type="entry name" value="YscD_cytoplasmic_dom"/>
</dbReference>
<accession>A0A2W5V2D5</accession>
<evidence type="ECO:0000313" key="3">
    <source>
        <dbReference type="Proteomes" id="UP000249061"/>
    </source>
</evidence>
<dbReference type="AlphaFoldDB" id="A0A2W5V2D5"/>
<dbReference type="CDD" id="cd00060">
    <property type="entry name" value="FHA"/>
    <property type="match status" value="1"/>
</dbReference>
<organism evidence="2 3">
    <name type="scientific">Archangium gephyra</name>
    <dbReference type="NCBI Taxonomy" id="48"/>
    <lineage>
        <taxon>Bacteria</taxon>
        <taxon>Pseudomonadati</taxon>
        <taxon>Myxococcota</taxon>
        <taxon>Myxococcia</taxon>
        <taxon>Myxococcales</taxon>
        <taxon>Cystobacterineae</taxon>
        <taxon>Archangiaceae</taxon>
        <taxon>Archangium</taxon>
    </lineage>
</organism>
<evidence type="ECO:0000259" key="1">
    <source>
        <dbReference type="PROSITE" id="PS50006"/>
    </source>
</evidence>
<sequence length="158" mass="17283">MGVRSFMMSYLATRSVTLADRFHQQHVGPWLVWEPGEWRPAGSAITTMVSNKESAPKAGDALCFQLGGAPTLQPVRVGRDANCELVINDATVSRHHVTLHATPVGWEIEAMKDVGVVLDGQTLARGQRRILRWGAALSLGAVRLSLYDDFGFAARLRS</sequence>
<proteinExistence type="predicted"/>
<dbReference type="SUPFAM" id="SSF49879">
    <property type="entry name" value="SMAD/FHA domain"/>
    <property type="match status" value="1"/>
</dbReference>
<name>A0A2W5V2D5_9BACT</name>
<dbReference type="InterPro" id="IPR008984">
    <property type="entry name" value="SMAD_FHA_dom_sf"/>
</dbReference>
<reference evidence="2 3" key="1">
    <citation type="submission" date="2017-08" db="EMBL/GenBank/DDBJ databases">
        <title>Infants hospitalized years apart are colonized by the same room-sourced microbial strains.</title>
        <authorList>
            <person name="Brooks B."/>
            <person name="Olm M.R."/>
            <person name="Firek B.A."/>
            <person name="Baker R."/>
            <person name="Thomas B.C."/>
            <person name="Morowitz M.J."/>
            <person name="Banfield J.F."/>
        </authorList>
    </citation>
    <scope>NUCLEOTIDE SEQUENCE [LARGE SCALE GENOMIC DNA]</scope>
    <source>
        <strain evidence="2">S2_003_000_R2_14</strain>
    </source>
</reference>
<dbReference type="Pfam" id="PF16697">
    <property type="entry name" value="Yop-YscD_cpl"/>
    <property type="match status" value="1"/>
</dbReference>
<dbReference type="PROSITE" id="PS50006">
    <property type="entry name" value="FHA_DOMAIN"/>
    <property type="match status" value="1"/>
</dbReference>
<comment type="caution">
    <text evidence="2">The sequence shown here is derived from an EMBL/GenBank/DDBJ whole genome shotgun (WGS) entry which is preliminary data.</text>
</comment>
<gene>
    <name evidence="2" type="ORF">DI536_34725</name>
</gene>
<dbReference type="Gene3D" id="2.60.200.20">
    <property type="match status" value="1"/>
</dbReference>